<dbReference type="PANTHER" id="PTHR37162">
    <property type="entry name" value="HAT FAMILY DIMERISATION DOMAINCONTAINING PROTEIN-RELATED"/>
    <property type="match status" value="1"/>
</dbReference>
<protein>
    <submittedName>
        <fullName evidence="1">Uncharacterized protein</fullName>
    </submittedName>
</protein>
<proteinExistence type="predicted"/>
<dbReference type="Proteomes" id="UP001162156">
    <property type="component" value="Unassembled WGS sequence"/>
</dbReference>
<gene>
    <name evidence="1" type="ORF">NQ314_006226</name>
</gene>
<comment type="caution">
    <text evidence="1">The sequence shown here is derived from an EMBL/GenBank/DDBJ whole genome shotgun (WGS) entry which is preliminary data.</text>
</comment>
<name>A0AAV8Z6R9_9CUCU</name>
<evidence type="ECO:0000313" key="2">
    <source>
        <dbReference type="Proteomes" id="UP001162156"/>
    </source>
</evidence>
<dbReference type="PANTHER" id="PTHR37162:SF11">
    <property type="match status" value="1"/>
</dbReference>
<sequence>MPKRTYFKQEWINPQINSEWAEIILPVEDNPFAFLCILCKKKVNLSNMGRQSIISHLKSTQHIKNTKLRSSNVKIDTFTQVNGNKEVYIENTQVTDTKTDQNQNKIYDQIHVNNIQMGKYFNKPNVFSAEIRWVFHLIESHSSYSSCSKTIPVLKKMFFDSNIAQNMSLGPTKASYLLVYGLAPYFTDILEKTLKECEYVVVCFDESLNKVAQKGQMDLVLRYWDKEVNLVVSKYLKSVFIEGRATAENILKHFFGRYLINIFK</sequence>
<dbReference type="AlphaFoldDB" id="A0AAV8Z6R9"/>
<dbReference type="EMBL" id="JANEYF010001675">
    <property type="protein sequence ID" value="KAJ8959577.1"/>
    <property type="molecule type" value="Genomic_DNA"/>
</dbReference>
<reference evidence="1" key="1">
    <citation type="journal article" date="2023" name="Insect Mol. Biol.">
        <title>Genome sequencing provides insights into the evolution of gene families encoding plant cell wall-degrading enzymes in longhorned beetles.</title>
        <authorList>
            <person name="Shin N.R."/>
            <person name="Okamura Y."/>
            <person name="Kirsch R."/>
            <person name="Pauchet Y."/>
        </authorList>
    </citation>
    <scope>NUCLEOTIDE SEQUENCE</scope>
    <source>
        <strain evidence="1">RBIC_L_NR</strain>
    </source>
</reference>
<organism evidence="1 2">
    <name type="scientific">Rhamnusium bicolor</name>
    <dbReference type="NCBI Taxonomy" id="1586634"/>
    <lineage>
        <taxon>Eukaryota</taxon>
        <taxon>Metazoa</taxon>
        <taxon>Ecdysozoa</taxon>
        <taxon>Arthropoda</taxon>
        <taxon>Hexapoda</taxon>
        <taxon>Insecta</taxon>
        <taxon>Pterygota</taxon>
        <taxon>Neoptera</taxon>
        <taxon>Endopterygota</taxon>
        <taxon>Coleoptera</taxon>
        <taxon>Polyphaga</taxon>
        <taxon>Cucujiformia</taxon>
        <taxon>Chrysomeloidea</taxon>
        <taxon>Cerambycidae</taxon>
        <taxon>Lepturinae</taxon>
        <taxon>Rhagiini</taxon>
        <taxon>Rhamnusium</taxon>
    </lineage>
</organism>
<accession>A0AAV8Z6R9</accession>
<keyword evidence="2" id="KW-1185">Reference proteome</keyword>
<evidence type="ECO:0000313" key="1">
    <source>
        <dbReference type="EMBL" id="KAJ8959577.1"/>
    </source>
</evidence>